<keyword evidence="2" id="KW-1185">Reference proteome</keyword>
<dbReference type="PANTHER" id="PTHR46586">
    <property type="entry name" value="ANKYRIN REPEAT-CONTAINING PROTEIN"/>
    <property type="match status" value="1"/>
</dbReference>
<sequence length="387" mass="42526">MALVSKQFLEVAEEIGEVHTKSADIEGRLALLEWAQYNGLPRRMKLRVAANGGHLQLLRKMSPFSDWEASIVGKGAAEGGHLNVLDWIGRRGWDRVCEAAAGKCKWHVVQWALGNGLKPDSSVVVAAAQAGETSLMARALSGHTYWQRMDEAYAASRAIAAGRLDALQWALDHADIIPPKPAYVAWDFCPAAENGHINILQWAKDTHRRAPSTMQKWALAAATGGQVRVISWLAKANMIDIPDFVSVRAAQQGRVDVLRWLHDSGSMFIADDIFEIAAKAGQLEVVAWGLESGYGVRSGVLEAAAAEGHFDILKWAHVTGVPFTEGVLRGAIDCGKLNIIKWLCKHKCAGWDRNLAAMANMYTRQIVKKWLVLNNTRARRTARGARK</sequence>
<name>A0A835Z2W4_9STRA</name>
<gene>
    <name evidence="1" type="ORF">JKP88DRAFT_163563</name>
</gene>
<organism evidence="1 2">
    <name type="scientific">Tribonema minus</name>
    <dbReference type="NCBI Taxonomy" id="303371"/>
    <lineage>
        <taxon>Eukaryota</taxon>
        <taxon>Sar</taxon>
        <taxon>Stramenopiles</taxon>
        <taxon>Ochrophyta</taxon>
        <taxon>PX clade</taxon>
        <taxon>Xanthophyceae</taxon>
        <taxon>Tribonematales</taxon>
        <taxon>Tribonemataceae</taxon>
        <taxon>Tribonema</taxon>
    </lineage>
</organism>
<comment type="caution">
    <text evidence="1">The sequence shown here is derived from an EMBL/GenBank/DDBJ whole genome shotgun (WGS) entry which is preliminary data.</text>
</comment>
<evidence type="ECO:0000313" key="2">
    <source>
        <dbReference type="Proteomes" id="UP000664859"/>
    </source>
</evidence>
<dbReference type="Gene3D" id="1.25.40.20">
    <property type="entry name" value="Ankyrin repeat-containing domain"/>
    <property type="match status" value="1"/>
</dbReference>
<dbReference type="PANTHER" id="PTHR46586:SF3">
    <property type="entry name" value="ANKYRIN REPEAT-CONTAINING PROTEIN"/>
    <property type="match status" value="1"/>
</dbReference>
<dbReference type="OrthoDB" id="70387at2759"/>
<protein>
    <submittedName>
        <fullName evidence="1">Uncharacterized protein</fullName>
    </submittedName>
</protein>
<dbReference type="InterPro" id="IPR052050">
    <property type="entry name" value="SecEffector_AnkRepeat"/>
</dbReference>
<reference evidence="1" key="1">
    <citation type="submission" date="2021-02" db="EMBL/GenBank/DDBJ databases">
        <title>First Annotated Genome of the Yellow-green Alga Tribonema minus.</title>
        <authorList>
            <person name="Mahan K.M."/>
        </authorList>
    </citation>
    <scope>NUCLEOTIDE SEQUENCE</scope>
    <source>
        <strain evidence="1">UTEX B ZZ1240</strain>
    </source>
</reference>
<dbReference type="Proteomes" id="UP000664859">
    <property type="component" value="Unassembled WGS sequence"/>
</dbReference>
<dbReference type="SUPFAM" id="SSF48403">
    <property type="entry name" value="Ankyrin repeat"/>
    <property type="match status" value="1"/>
</dbReference>
<dbReference type="InterPro" id="IPR036770">
    <property type="entry name" value="Ankyrin_rpt-contain_sf"/>
</dbReference>
<proteinExistence type="predicted"/>
<dbReference type="AlphaFoldDB" id="A0A835Z2W4"/>
<accession>A0A835Z2W4</accession>
<dbReference type="EMBL" id="JAFCMP010000179">
    <property type="protein sequence ID" value="KAG5184040.1"/>
    <property type="molecule type" value="Genomic_DNA"/>
</dbReference>
<evidence type="ECO:0000313" key="1">
    <source>
        <dbReference type="EMBL" id="KAG5184040.1"/>
    </source>
</evidence>